<dbReference type="PANTHER" id="PTHR30466">
    <property type="entry name" value="FLAVIN REDUCTASE"/>
    <property type="match status" value="1"/>
</dbReference>
<dbReference type="InterPro" id="IPR012349">
    <property type="entry name" value="Split_barrel_FMN-bd"/>
</dbReference>
<dbReference type="PANTHER" id="PTHR30466:SF11">
    <property type="entry name" value="FLAVIN-DEPENDENT MONOOXYGENASE, REDUCTASE SUBUNIT HSAB"/>
    <property type="match status" value="1"/>
</dbReference>
<dbReference type="Pfam" id="PF01613">
    <property type="entry name" value="Flavin_Reduct"/>
    <property type="match status" value="1"/>
</dbReference>
<dbReference type="InterPro" id="IPR002563">
    <property type="entry name" value="Flavin_Rdtase-like_dom"/>
</dbReference>
<dbReference type="EMBL" id="JBHRXI010000049">
    <property type="protein sequence ID" value="MFC3616660.1"/>
    <property type="molecule type" value="Genomic_DNA"/>
</dbReference>
<name>A0ABV7TQZ8_9RHOB</name>
<dbReference type="GO" id="GO:0016491">
    <property type="term" value="F:oxidoreductase activity"/>
    <property type="evidence" value="ECO:0007669"/>
    <property type="project" value="UniProtKB-KW"/>
</dbReference>
<feature type="domain" description="Flavin reductase like" evidence="3">
    <location>
        <begin position="20"/>
        <end position="161"/>
    </location>
</feature>
<comment type="similarity">
    <text evidence="1">Belongs to the non-flavoprotein flavin reductase family.</text>
</comment>
<proteinExistence type="inferred from homology"/>
<evidence type="ECO:0000313" key="4">
    <source>
        <dbReference type="EMBL" id="MFC3616660.1"/>
    </source>
</evidence>
<keyword evidence="5" id="KW-1185">Reference proteome</keyword>
<organism evidence="4 5">
    <name type="scientific">Lutimaribacter marinistellae</name>
    <dbReference type="NCBI Taxonomy" id="1820329"/>
    <lineage>
        <taxon>Bacteria</taxon>
        <taxon>Pseudomonadati</taxon>
        <taxon>Pseudomonadota</taxon>
        <taxon>Alphaproteobacteria</taxon>
        <taxon>Rhodobacterales</taxon>
        <taxon>Roseobacteraceae</taxon>
        <taxon>Lutimaribacter</taxon>
    </lineage>
</organism>
<keyword evidence="2 4" id="KW-0560">Oxidoreductase</keyword>
<dbReference type="InterPro" id="IPR050268">
    <property type="entry name" value="NADH-dep_flavin_reductase"/>
</dbReference>
<protein>
    <submittedName>
        <fullName evidence="4">Flavin reductase family protein</fullName>
        <ecNumber evidence="4">1.-.-.-</ecNumber>
    </submittedName>
</protein>
<gene>
    <name evidence="4" type="ORF">ACFORG_23205</name>
</gene>
<evidence type="ECO:0000313" key="5">
    <source>
        <dbReference type="Proteomes" id="UP001595629"/>
    </source>
</evidence>
<dbReference type="SMART" id="SM00903">
    <property type="entry name" value="Flavin_Reduct"/>
    <property type="match status" value="1"/>
</dbReference>
<evidence type="ECO:0000256" key="2">
    <source>
        <dbReference type="ARBA" id="ARBA00023002"/>
    </source>
</evidence>
<dbReference type="Gene3D" id="2.30.110.10">
    <property type="entry name" value="Electron Transport, Fmn-binding Protein, Chain A"/>
    <property type="match status" value="1"/>
</dbReference>
<evidence type="ECO:0000259" key="3">
    <source>
        <dbReference type="SMART" id="SM00903"/>
    </source>
</evidence>
<dbReference type="SUPFAM" id="SSF50475">
    <property type="entry name" value="FMN-binding split barrel"/>
    <property type="match status" value="1"/>
</dbReference>
<sequence length="166" mass="18164">MTETSFIPGPETTRAFREALGCFATGVTVVTTQVGGKPRAITVNSFSSVSLTPPLVLWCLDHKSNRYDVFAGAQNYAIHVMGEEQQRLALDFARDGDDFSHARWQANADGVPLLDDCLARFECRLSATHEAGDHIIILGEVTRAMHRPGHGLIFKRGQYGAFSGLL</sequence>
<dbReference type="Proteomes" id="UP001595629">
    <property type="component" value="Unassembled WGS sequence"/>
</dbReference>
<reference evidence="5" key="1">
    <citation type="journal article" date="2019" name="Int. J. Syst. Evol. Microbiol.">
        <title>The Global Catalogue of Microorganisms (GCM) 10K type strain sequencing project: providing services to taxonomists for standard genome sequencing and annotation.</title>
        <authorList>
            <consortium name="The Broad Institute Genomics Platform"/>
            <consortium name="The Broad Institute Genome Sequencing Center for Infectious Disease"/>
            <person name="Wu L."/>
            <person name="Ma J."/>
        </authorList>
    </citation>
    <scope>NUCLEOTIDE SEQUENCE [LARGE SCALE GENOMIC DNA]</scope>
    <source>
        <strain evidence="5">KCTC 42911</strain>
    </source>
</reference>
<dbReference type="RefSeq" id="WP_386737975.1">
    <property type="nucleotide sequence ID" value="NZ_JBHRXI010000049.1"/>
</dbReference>
<evidence type="ECO:0000256" key="1">
    <source>
        <dbReference type="ARBA" id="ARBA00008898"/>
    </source>
</evidence>
<dbReference type="EC" id="1.-.-.-" evidence="4"/>
<accession>A0ABV7TQZ8</accession>
<comment type="caution">
    <text evidence="4">The sequence shown here is derived from an EMBL/GenBank/DDBJ whole genome shotgun (WGS) entry which is preliminary data.</text>
</comment>